<dbReference type="OrthoDB" id="79562at2759"/>
<dbReference type="Gene3D" id="2.60.40.1730">
    <property type="entry name" value="tricorn interacting facor f3 domain"/>
    <property type="match status" value="1"/>
</dbReference>
<dbReference type="InterPro" id="IPR034015">
    <property type="entry name" value="M1_LTA4H"/>
</dbReference>
<dbReference type="InterPro" id="IPR027268">
    <property type="entry name" value="Peptidase_M4/M1_CTD_sf"/>
</dbReference>
<feature type="binding site" evidence="10">
    <location>
        <position position="324"/>
    </location>
    <ligand>
        <name>Zn(2+)</name>
        <dbReference type="ChEBI" id="CHEBI:29105"/>
        <note>catalytic</note>
    </ligand>
</feature>
<dbReference type="EMBL" id="JAGPYM010000011">
    <property type="protein sequence ID" value="KAH6889447.1"/>
    <property type="molecule type" value="Genomic_DNA"/>
</dbReference>
<dbReference type="Gene3D" id="1.10.390.10">
    <property type="entry name" value="Neutral Protease Domain 2"/>
    <property type="match status" value="1"/>
</dbReference>
<evidence type="ECO:0000256" key="8">
    <source>
        <dbReference type="ARBA" id="ARBA00023049"/>
    </source>
</evidence>
<comment type="similarity">
    <text evidence="2">Belongs to the peptidase M1 family.</text>
</comment>
<feature type="binding site" evidence="10">
    <location>
        <position position="301"/>
    </location>
    <ligand>
        <name>Zn(2+)</name>
        <dbReference type="ChEBI" id="CHEBI:29105"/>
        <note>catalytic</note>
    </ligand>
</feature>
<dbReference type="Proteomes" id="UP000777438">
    <property type="component" value="Unassembled WGS sequence"/>
</dbReference>
<dbReference type="Gene3D" id="3.30.2010.30">
    <property type="match status" value="1"/>
</dbReference>
<dbReference type="InterPro" id="IPR016024">
    <property type="entry name" value="ARM-type_fold"/>
</dbReference>
<evidence type="ECO:0000256" key="4">
    <source>
        <dbReference type="ARBA" id="ARBA00022670"/>
    </source>
</evidence>
<keyword evidence="6" id="KW-0378">Hydrolase</keyword>
<evidence type="ECO:0000256" key="6">
    <source>
        <dbReference type="ARBA" id="ARBA00022801"/>
    </source>
</evidence>
<dbReference type="GO" id="GO:0004177">
    <property type="term" value="F:aminopeptidase activity"/>
    <property type="evidence" value="ECO:0007669"/>
    <property type="project" value="TreeGrafter"/>
</dbReference>
<comment type="subcellular location">
    <subcellularLocation>
        <location evidence="1">Cytoplasm</location>
    </subcellularLocation>
</comment>
<dbReference type="SUPFAM" id="SSF48371">
    <property type="entry name" value="ARM repeat"/>
    <property type="match status" value="1"/>
</dbReference>
<dbReference type="InterPro" id="IPR049980">
    <property type="entry name" value="LTA4H_cat"/>
</dbReference>
<accession>A0A9P9ALX1</accession>
<feature type="active site" description="Proton acceptor" evidence="9">
    <location>
        <position position="302"/>
    </location>
</feature>
<dbReference type="GO" id="GO:0006508">
    <property type="term" value="P:proteolysis"/>
    <property type="evidence" value="ECO:0007669"/>
    <property type="project" value="UniProtKB-KW"/>
</dbReference>
<dbReference type="InterPro" id="IPR042097">
    <property type="entry name" value="Aminopeptidase_N-like_N_sf"/>
</dbReference>
<dbReference type="InterPro" id="IPR045357">
    <property type="entry name" value="Aminopeptidase_N-like_N"/>
</dbReference>
<keyword evidence="8" id="KW-0482">Metalloprotease</keyword>
<evidence type="ECO:0000313" key="13">
    <source>
        <dbReference type="Proteomes" id="UP000777438"/>
    </source>
</evidence>
<dbReference type="PANTHER" id="PTHR45726">
    <property type="entry name" value="LEUKOTRIENE A-4 HYDROLASE"/>
    <property type="match status" value="1"/>
</dbReference>
<dbReference type="GO" id="GO:0004301">
    <property type="term" value="F:epoxide hydrolase activity"/>
    <property type="evidence" value="ECO:0007669"/>
    <property type="project" value="TreeGrafter"/>
</dbReference>
<dbReference type="InterPro" id="IPR014782">
    <property type="entry name" value="Peptidase_M1_dom"/>
</dbReference>
<evidence type="ECO:0000259" key="11">
    <source>
        <dbReference type="SMART" id="SM01263"/>
    </source>
</evidence>
<sequence length="617" mass="69519">MCHPSRASDINTNSNYHDVVTRHTELRLAIDFDRKIVSGTTVMTLESISDEGLDIVTLDTCFLTILSADISGSPVRWELGQTTDQNGQPLLIRLGPAYAKSEIFQLTIRFETTAQCTGLQWFNPEQTDDKLYPFMFSQAEPVHARSIFPCLDTPSVKTTFDIVVTSPLPVVASGVPEHDLLFPPVCSMSETNEYKFKQEIPISNYLFGLASGNLAGAKIGATSYVYSTPADLELCVAEFQPDIQAIIDAAENLIFTNPWPLYNLVVLPKSFHLGGMENPIFNFYSATVVSGDRANISVVAHEFAHTFSGNLVTNASWEHFWLNEGWTVYTEREVLRRIRGSSEATFEAIVGWNELVYGIEAYGGSESPETCLVLQFQGKRPDDVMSKISYEKGYTFLCFLEQTVGRAKWLTFVPHYFQKFSRATVDSEAFKAALYEFFAEDAAAVAALNSVDWHNWYHKPGLPPKPDFHSPKYDDCVGLAAKWRRLTSSSDFQPCAADVENWTAGQLLVFLDSLLEAPEPITVEPSRLLGSLYCLRQSKNFEVLSRYLRIGLRAKDVSLLDNVEEFLGQTGRMKFVRPLFESLQSVDHEFARKVFAKYENFYHPTCLRLLRRVLSIQ</sequence>
<evidence type="ECO:0000256" key="7">
    <source>
        <dbReference type="ARBA" id="ARBA00022833"/>
    </source>
</evidence>
<dbReference type="CDD" id="cd09599">
    <property type="entry name" value="M1_LTA4H"/>
    <property type="match status" value="1"/>
</dbReference>
<dbReference type="AlphaFoldDB" id="A0A9P9ALX1"/>
<keyword evidence="4" id="KW-0645">Protease</keyword>
<keyword evidence="5 10" id="KW-0479">Metal-binding</keyword>
<dbReference type="PANTHER" id="PTHR45726:SF3">
    <property type="entry name" value="LEUKOTRIENE A-4 HYDROLASE"/>
    <property type="match status" value="1"/>
</dbReference>
<dbReference type="Pfam" id="PF01433">
    <property type="entry name" value="Peptidase_M1"/>
    <property type="match status" value="1"/>
</dbReference>
<dbReference type="Gene3D" id="1.25.40.320">
    <property type="entry name" value="Peptidase M1, leukotriene A4 hydrolase/aminopeptidase C-terminal domain"/>
    <property type="match status" value="1"/>
</dbReference>
<dbReference type="InterPro" id="IPR038502">
    <property type="entry name" value="M1_LTA-4_hydro/amino_C_sf"/>
</dbReference>
<protein>
    <submittedName>
        <fullName evidence="12">Peptidase family M1-domain-containing protein</fullName>
    </submittedName>
</protein>
<reference evidence="12 13" key="1">
    <citation type="journal article" date="2021" name="Nat. Commun.">
        <title>Genetic determinants of endophytism in the Arabidopsis root mycobiome.</title>
        <authorList>
            <person name="Mesny F."/>
            <person name="Miyauchi S."/>
            <person name="Thiergart T."/>
            <person name="Pickel B."/>
            <person name="Atanasova L."/>
            <person name="Karlsson M."/>
            <person name="Huettel B."/>
            <person name="Barry K.W."/>
            <person name="Haridas S."/>
            <person name="Chen C."/>
            <person name="Bauer D."/>
            <person name="Andreopoulos W."/>
            <person name="Pangilinan J."/>
            <person name="LaButti K."/>
            <person name="Riley R."/>
            <person name="Lipzen A."/>
            <person name="Clum A."/>
            <person name="Drula E."/>
            <person name="Henrissat B."/>
            <person name="Kohler A."/>
            <person name="Grigoriev I.V."/>
            <person name="Martin F.M."/>
            <person name="Hacquard S."/>
        </authorList>
    </citation>
    <scope>NUCLEOTIDE SEQUENCE [LARGE SCALE GENOMIC DNA]</scope>
    <source>
        <strain evidence="12 13">MPI-CAGE-CH-0241</strain>
    </source>
</reference>
<evidence type="ECO:0000256" key="5">
    <source>
        <dbReference type="ARBA" id="ARBA00022723"/>
    </source>
</evidence>
<evidence type="ECO:0000256" key="1">
    <source>
        <dbReference type="ARBA" id="ARBA00004496"/>
    </source>
</evidence>
<evidence type="ECO:0000256" key="9">
    <source>
        <dbReference type="PIRSR" id="PIRSR634015-1"/>
    </source>
</evidence>
<comment type="caution">
    <text evidence="12">The sequence shown here is derived from an EMBL/GenBank/DDBJ whole genome shotgun (WGS) entry which is preliminary data.</text>
</comment>
<evidence type="ECO:0000256" key="3">
    <source>
        <dbReference type="ARBA" id="ARBA00022490"/>
    </source>
</evidence>
<dbReference type="SMART" id="SM01263">
    <property type="entry name" value="Leuk-A4-hydro_C"/>
    <property type="match status" value="1"/>
</dbReference>
<dbReference type="GO" id="GO:0005829">
    <property type="term" value="C:cytosol"/>
    <property type="evidence" value="ECO:0007669"/>
    <property type="project" value="TreeGrafter"/>
</dbReference>
<keyword evidence="3" id="KW-0963">Cytoplasm</keyword>
<name>A0A9P9ALX1_9HYPO</name>
<feature type="domain" description="Peptidase M1 leukotriene A4 hydrolase/aminopeptidase C-terminal" evidence="11">
    <location>
        <begin position="473"/>
        <end position="614"/>
    </location>
</feature>
<keyword evidence="13" id="KW-1185">Reference proteome</keyword>
<dbReference type="Pfam" id="PF17900">
    <property type="entry name" value="Peptidase_M1_N"/>
    <property type="match status" value="1"/>
</dbReference>
<dbReference type="SUPFAM" id="SSF55486">
    <property type="entry name" value="Metalloproteases ('zincins'), catalytic domain"/>
    <property type="match status" value="1"/>
</dbReference>
<dbReference type="GO" id="GO:0008237">
    <property type="term" value="F:metallopeptidase activity"/>
    <property type="evidence" value="ECO:0007669"/>
    <property type="project" value="UniProtKB-KW"/>
</dbReference>
<dbReference type="InterPro" id="IPR001930">
    <property type="entry name" value="Peptidase_M1"/>
</dbReference>
<keyword evidence="7 10" id="KW-0862">Zinc</keyword>
<dbReference type="SUPFAM" id="SSF63737">
    <property type="entry name" value="Leukotriene A4 hydrolase N-terminal domain"/>
    <property type="match status" value="1"/>
</dbReference>
<dbReference type="FunFam" id="3.30.2010.30:FF:000001">
    <property type="entry name" value="Leukotriene A(4) hydrolase"/>
    <property type="match status" value="1"/>
</dbReference>
<gene>
    <name evidence="12" type="ORF">B0T10DRAFT_548817</name>
</gene>
<dbReference type="InterPro" id="IPR015211">
    <property type="entry name" value="Peptidase_M1_C"/>
</dbReference>
<proteinExistence type="inferred from homology"/>
<dbReference type="PRINTS" id="PR00756">
    <property type="entry name" value="ALADIPTASE"/>
</dbReference>
<organism evidence="12 13">
    <name type="scientific">Thelonectria olida</name>
    <dbReference type="NCBI Taxonomy" id="1576542"/>
    <lineage>
        <taxon>Eukaryota</taxon>
        <taxon>Fungi</taxon>
        <taxon>Dikarya</taxon>
        <taxon>Ascomycota</taxon>
        <taxon>Pezizomycotina</taxon>
        <taxon>Sordariomycetes</taxon>
        <taxon>Hypocreomycetidae</taxon>
        <taxon>Hypocreales</taxon>
        <taxon>Nectriaceae</taxon>
        <taxon>Thelonectria</taxon>
    </lineage>
</organism>
<feature type="binding site" evidence="10">
    <location>
        <position position="305"/>
    </location>
    <ligand>
        <name>Zn(2+)</name>
        <dbReference type="ChEBI" id="CHEBI:29105"/>
        <note>catalytic</note>
    </ligand>
</feature>
<dbReference type="GO" id="GO:0008270">
    <property type="term" value="F:zinc ion binding"/>
    <property type="evidence" value="ECO:0007669"/>
    <property type="project" value="InterPro"/>
</dbReference>
<evidence type="ECO:0000256" key="10">
    <source>
        <dbReference type="PIRSR" id="PIRSR634015-3"/>
    </source>
</evidence>
<dbReference type="Pfam" id="PF09127">
    <property type="entry name" value="Leuk-A4-hydro_C"/>
    <property type="match status" value="1"/>
</dbReference>
<feature type="active site" description="Proton donor" evidence="9">
    <location>
        <position position="390"/>
    </location>
</feature>
<evidence type="ECO:0000313" key="12">
    <source>
        <dbReference type="EMBL" id="KAH6889447.1"/>
    </source>
</evidence>
<comment type="cofactor">
    <cofactor evidence="10">
        <name>Zn(2+)</name>
        <dbReference type="ChEBI" id="CHEBI:29105"/>
    </cofactor>
    <text evidence="10">Binds 1 zinc ion per subunit.</text>
</comment>
<evidence type="ECO:0000256" key="2">
    <source>
        <dbReference type="ARBA" id="ARBA00010136"/>
    </source>
</evidence>